<dbReference type="Ensembl" id="ENSSCAT00000000296.1">
    <property type="protein sequence ID" value="ENSSCAP00000000264.1"/>
    <property type="gene ID" value="ENSSCAG00000000240.1"/>
</dbReference>
<dbReference type="PANTHER" id="PTHR47633">
    <property type="entry name" value="IMMUNOGLOBULIN"/>
    <property type="match status" value="1"/>
</dbReference>
<organism evidence="2 3">
    <name type="scientific">Serinus canaria</name>
    <name type="common">Island canary</name>
    <name type="synonym">Fringilla canaria</name>
    <dbReference type="NCBI Taxonomy" id="9135"/>
    <lineage>
        <taxon>Eukaryota</taxon>
        <taxon>Metazoa</taxon>
        <taxon>Chordata</taxon>
        <taxon>Craniata</taxon>
        <taxon>Vertebrata</taxon>
        <taxon>Euteleostomi</taxon>
        <taxon>Archelosauria</taxon>
        <taxon>Archosauria</taxon>
        <taxon>Dinosauria</taxon>
        <taxon>Saurischia</taxon>
        <taxon>Theropoda</taxon>
        <taxon>Coelurosauria</taxon>
        <taxon>Aves</taxon>
        <taxon>Neognathae</taxon>
        <taxon>Neoaves</taxon>
        <taxon>Telluraves</taxon>
        <taxon>Australaves</taxon>
        <taxon>Passeriformes</taxon>
        <taxon>Passeroidea</taxon>
        <taxon>Fringillidae</taxon>
        <taxon>Carduelinae</taxon>
        <taxon>Serinus</taxon>
    </lineage>
</organism>
<reference evidence="2" key="1">
    <citation type="submission" date="2025-08" db="UniProtKB">
        <authorList>
            <consortium name="Ensembl"/>
        </authorList>
    </citation>
    <scope>IDENTIFICATION</scope>
</reference>
<feature type="domain" description="Ig-like" evidence="1">
    <location>
        <begin position="106"/>
        <end position="196"/>
    </location>
</feature>
<dbReference type="PANTHER" id="PTHR47633:SF4">
    <property type="entry name" value="MYOPALLADIN ISOFORM X1"/>
    <property type="match status" value="1"/>
</dbReference>
<dbReference type="SUPFAM" id="SSF48726">
    <property type="entry name" value="Immunoglobulin"/>
    <property type="match status" value="6"/>
</dbReference>
<name>A0A8C9MES6_SERCA</name>
<dbReference type="AlphaFoldDB" id="A0A8C9MES6"/>
<dbReference type="FunFam" id="2.60.40.10:FF:000022">
    <property type="entry name" value="Cardiac titin"/>
    <property type="match status" value="5"/>
</dbReference>
<dbReference type="InterPro" id="IPR007110">
    <property type="entry name" value="Ig-like_dom"/>
</dbReference>
<dbReference type="SMART" id="SM00408">
    <property type="entry name" value="IGc2"/>
    <property type="match status" value="6"/>
</dbReference>
<dbReference type="InterPro" id="IPR013098">
    <property type="entry name" value="Ig_I-set"/>
</dbReference>
<dbReference type="GeneTree" id="ENSGT01110000267173"/>
<feature type="domain" description="Ig-like" evidence="1">
    <location>
        <begin position="201"/>
        <end position="290"/>
    </location>
</feature>
<dbReference type="Gene3D" id="2.60.40.10">
    <property type="entry name" value="Immunoglobulins"/>
    <property type="match status" value="6"/>
</dbReference>
<keyword evidence="3" id="KW-1185">Reference proteome</keyword>
<feature type="domain" description="Ig-like" evidence="1">
    <location>
        <begin position="9"/>
        <end position="98"/>
    </location>
</feature>
<protein>
    <recommendedName>
        <fullName evidence="1">Ig-like domain-containing protein</fullName>
    </recommendedName>
</protein>
<dbReference type="InterPro" id="IPR013106">
    <property type="entry name" value="Ig_V-set"/>
</dbReference>
<evidence type="ECO:0000313" key="2">
    <source>
        <dbReference type="Ensembl" id="ENSSCAP00000000264.1"/>
    </source>
</evidence>
<dbReference type="OMA" id="KCKVAGQ"/>
<evidence type="ECO:0000313" key="3">
    <source>
        <dbReference type="Proteomes" id="UP000694409"/>
    </source>
</evidence>
<dbReference type="InterPro" id="IPR036179">
    <property type="entry name" value="Ig-like_dom_sf"/>
</dbReference>
<proteinExistence type="predicted"/>
<feature type="domain" description="Ig-like" evidence="1">
    <location>
        <begin position="386"/>
        <end position="475"/>
    </location>
</feature>
<dbReference type="PROSITE" id="PS50835">
    <property type="entry name" value="IG_LIKE"/>
    <property type="match status" value="6"/>
</dbReference>
<dbReference type="SMART" id="SM00409">
    <property type="entry name" value="IG"/>
    <property type="match status" value="6"/>
</dbReference>
<sequence length="604" mass="66672">MLCLCPSEPPYFITPLEPVQVTVGDSASLQCQVAGTPEMIVSWYKGDTKLRGTATVKMHFRNQIATLVFSQVDSSDSGEYICKVENSVGEASSSSLLTVQERKLPPSFTRKLRDIHETVGLPVVFDCGIAGSEPIEVSWFKDGARVKEDYNVHTSFVDNVATLQILKTDRSLVGQYTCTAVNAIGTASSSGRLVLTEGKTPPFFDIPLTPVDGIIGESADFECHVSGTQPIRVTWAKDDQEIRTGKNYQISYVDNTAHLTILRVDRGDSGRYTCYASNEVGKDSCTAQLAVKERKTPPTFTKKLSEAVEETEGNELKLEGRVSGSQPLTVAWYKNNQEVHSSAHCELSFKNNALLLHIKTVEQSDAGLYTCKVSNEAGSVLKPKKPPVFDQPLQPAAAEEGDTLQLSCHVQGSQPIRIQWLKAGREIRASDRCNFSFANGVALLELAAVTKSDSGEYVCKASNAAGTDTCKSKVTLPHLHLSAETVATFIAKVGGDPIPNVKWMKGKWRQLNQGGRIIIQQRGDEAKLEIKDTIKTDSGMYKCVAFNQHGEIERSVNLQVEERKKEVVEGDLRAKLKRYIKSFYGLICYQQRRNFFYYASQNKI</sequence>
<dbReference type="SMART" id="SM00406">
    <property type="entry name" value="IGv"/>
    <property type="match status" value="3"/>
</dbReference>
<dbReference type="InterPro" id="IPR003598">
    <property type="entry name" value="Ig_sub2"/>
</dbReference>
<dbReference type="FunFam" id="2.60.40.10:FF:001272">
    <property type="entry name" value="titin isoform X1"/>
    <property type="match status" value="1"/>
</dbReference>
<feature type="domain" description="Ig-like" evidence="1">
    <location>
        <begin position="298"/>
        <end position="382"/>
    </location>
</feature>
<dbReference type="InterPro" id="IPR003599">
    <property type="entry name" value="Ig_sub"/>
</dbReference>
<dbReference type="CDD" id="cd00096">
    <property type="entry name" value="Ig"/>
    <property type="match status" value="4"/>
</dbReference>
<dbReference type="Pfam" id="PF07679">
    <property type="entry name" value="I-set"/>
    <property type="match status" value="6"/>
</dbReference>
<dbReference type="Proteomes" id="UP000694409">
    <property type="component" value="Unassembled WGS sequence"/>
</dbReference>
<evidence type="ECO:0000259" key="1">
    <source>
        <dbReference type="PROSITE" id="PS50835"/>
    </source>
</evidence>
<feature type="domain" description="Ig-like" evidence="1">
    <location>
        <begin position="484"/>
        <end position="559"/>
    </location>
</feature>
<accession>A0A8C9MES6</accession>
<reference evidence="2" key="2">
    <citation type="submission" date="2025-09" db="UniProtKB">
        <authorList>
            <consortium name="Ensembl"/>
        </authorList>
    </citation>
    <scope>IDENTIFICATION</scope>
</reference>
<dbReference type="InterPro" id="IPR013783">
    <property type="entry name" value="Ig-like_fold"/>
</dbReference>